<dbReference type="AlphaFoldDB" id="A0AAV7RVC9"/>
<accession>A0AAV7RVC9</accession>
<proteinExistence type="predicted"/>
<dbReference type="Proteomes" id="UP001066276">
    <property type="component" value="Chromosome 5"/>
</dbReference>
<gene>
    <name evidence="2" type="ORF">NDU88_007646</name>
</gene>
<feature type="compositionally biased region" description="Low complexity" evidence="1">
    <location>
        <begin position="154"/>
        <end position="163"/>
    </location>
</feature>
<comment type="caution">
    <text evidence="2">The sequence shown here is derived from an EMBL/GenBank/DDBJ whole genome shotgun (WGS) entry which is preliminary data.</text>
</comment>
<keyword evidence="3" id="KW-1185">Reference proteome</keyword>
<name>A0AAV7RVC9_PLEWA</name>
<organism evidence="2 3">
    <name type="scientific">Pleurodeles waltl</name>
    <name type="common">Iberian ribbed newt</name>
    <dbReference type="NCBI Taxonomy" id="8319"/>
    <lineage>
        <taxon>Eukaryota</taxon>
        <taxon>Metazoa</taxon>
        <taxon>Chordata</taxon>
        <taxon>Craniata</taxon>
        <taxon>Vertebrata</taxon>
        <taxon>Euteleostomi</taxon>
        <taxon>Amphibia</taxon>
        <taxon>Batrachia</taxon>
        <taxon>Caudata</taxon>
        <taxon>Salamandroidea</taxon>
        <taxon>Salamandridae</taxon>
        <taxon>Pleurodelinae</taxon>
        <taxon>Pleurodeles</taxon>
    </lineage>
</organism>
<protein>
    <submittedName>
        <fullName evidence="2">Uncharacterized protein</fullName>
    </submittedName>
</protein>
<dbReference type="EMBL" id="JANPWB010000009">
    <property type="protein sequence ID" value="KAJ1154903.1"/>
    <property type="molecule type" value="Genomic_DNA"/>
</dbReference>
<evidence type="ECO:0000256" key="1">
    <source>
        <dbReference type="SAM" id="MobiDB-lite"/>
    </source>
</evidence>
<evidence type="ECO:0000313" key="3">
    <source>
        <dbReference type="Proteomes" id="UP001066276"/>
    </source>
</evidence>
<reference evidence="2" key="1">
    <citation type="journal article" date="2022" name="bioRxiv">
        <title>Sequencing and chromosome-scale assembly of the giantPleurodeles waltlgenome.</title>
        <authorList>
            <person name="Brown T."/>
            <person name="Elewa A."/>
            <person name="Iarovenko S."/>
            <person name="Subramanian E."/>
            <person name="Araus A.J."/>
            <person name="Petzold A."/>
            <person name="Susuki M."/>
            <person name="Suzuki K.-i.T."/>
            <person name="Hayashi T."/>
            <person name="Toyoda A."/>
            <person name="Oliveira C."/>
            <person name="Osipova E."/>
            <person name="Leigh N.D."/>
            <person name="Simon A."/>
            <person name="Yun M.H."/>
        </authorList>
    </citation>
    <scope>NUCLEOTIDE SEQUENCE</scope>
    <source>
        <strain evidence="2">20211129_DDA</strain>
        <tissue evidence="2">Liver</tissue>
    </source>
</reference>
<feature type="region of interest" description="Disordered" evidence="1">
    <location>
        <begin position="144"/>
        <end position="163"/>
    </location>
</feature>
<sequence length="186" mass="21080">MASFHKGVNVDAEELKLKVSEKQFVQKRDYDSRKNVSEVMVNVNDWVLIKKPCRVSKGASKYSLPVKVVRVSKSAVLLEGKRWWNKNSIVPISSLQTDIFKRVYAGREDEDDTSSGAAFIDSSTKDRMSNHTLNDSSFQARTSCHNLEREDDPSSSSSLCPASESLRTRSQRLVKLPSKYNDYLLK</sequence>
<evidence type="ECO:0000313" key="2">
    <source>
        <dbReference type="EMBL" id="KAJ1154903.1"/>
    </source>
</evidence>